<dbReference type="InterPro" id="IPR033436">
    <property type="entry name" value="MucB/RseB_C"/>
</dbReference>
<comment type="caution">
    <text evidence="4">The sequence shown here is derived from an EMBL/GenBank/DDBJ whole genome shotgun (WGS) entry which is preliminary data.</text>
</comment>
<protein>
    <submittedName>
        <fullName evidence="4">MucB/RseB C-terminal domain-containing protein</fullName>
    </submittedName>
</protein>
<evidence type="ECO:0000313" key="5">
    <source>
        <dbReference type="Proteomes" id="UP001597063"/>
    </source>
</evidence>
<dbReference type="InterPro" id="IPR033434">
    <property type="entry name" value="MucB/RseB_N"/>
</dbReference>
<dbReference type="Proteomes" id="UP001597063">
    <property type="component" value="Unassembled WGS sequence"/>
</dbReference>
<feature type="chain" id="PRO_5046596948" evidence="1">
    <location>
        <begin position="35"/>
        <end position="367"/>
    </location>
</feature>
<dbReference type="Gene3D" id="2.50.20.10">
    <property type="entry name" value="Lipoprotein localisation LolA/LolB/LppX"/>
    <property type="match status" value="1"/>
</dbReference>
<sequence>MITAAFPGRARRCALVAGGLAGALALAGALSADAGTTRRVRSDPGAVGLLRAAADAARRVPYEGRRFLTTWNRGRSATSEVAVAHMPGEGVTYRSGTGARSYRSDAASGGQDAGFTAATLRLLSRNYAVRRAADASVCGRRARVVEARRADGTAAGRFWIDSETGLMLQRELIDATGRSVVSTGFADIRFATPVQERIVLRAGRSPTKGADGALPEDPAPVSTPAAWEDHLDGGEIAKLRDGGWPVPASLPGRLTLYDARRDGEALHLSYSDGLAAVSVFVQRGRLDEHAMTGWQRSARRGRTVFRRESLHRWAVSSGNGYVYTVLTDVPPSTAEAVAAALPSERTPFWARIGRGARRLASAADPFD</sequence>
<keyword evidence="1" id="KW-0732">Signal</keyword>
<dbReference type="InterPro" id="IPR038484">
    <property type="entry name" value="MucB/RseB_C_sf"/>
</dbReference>
<dbReference type="Gene3D" id="3.30.200.100">
    <property type="entry name" value="MucB/RseB, C-terminal domain"/>
    <property type="match status" value="1"/>
</dbReference>
<evidence type="ECO:0000256" key="1">
    <source>
        <dbReference type="SAM" id="SignalP"/>
    </source>
</evidence>
<proteinExistence type="predicted"/>
<evidence type="ECO:0000313" key="4">
    <source>
        <dbReference type="EMBL" id="MFD0683158.1"/>
    </source>
</evidence>
<organism evidence="4 5">
    <name type="scientific">Actinomadura fibrosa</name>
    <dbReference type="NCBI Taxonomy" id="111802"/>
    <lineage>
        <taxon>Bacteria</taxon>
        <taxon>Bacillati</taxon>
        <taxon>Actinomycetota</taxon>
        <taxon>Actinomycetes</taxon>
        <taxon>Streptosporangiales</taxon>
        <taxon>Thermomonosporaceae</taxon>
        <taxon>Actinomadura</taxon>
    </lineage>
</organism>
<dbReference type="Pfam" id="PF03888">
    <property type="entry name" value="MucB_RseB"/>
    <property type="match status" value="1"/>
</dbReference>
<name>A0ABW2XCA1_9ACTN</name>
<dbReference type="Pfam" id="PF17188">
    <property type="entry name" value="MucB_RseB_C"/>
    <property type="match status" value="1"/>
</dbReference>
<feature type="signal peptide" evidence="1">
    <location>
        <begin position="1"/>
        <end position="34"/>
    </location>
</feature>
<feature type="domain" description="MucB/RseB N-terminal" evidence="2">
    <location>
        <begin position="118"/>
        <end position="196"/>
    </location>
</feature>
<evidence type="ECO:0000259" key="3">
    <source>
        <dbReference type="Pfam" id="PF17188"/>
    </source>
</evidence>
<evidence type="ECO:0000259" key="2">
    <source>
        <dbReference type="Pfam" id="PF03888"/>
    </source>
</evidence>
<dbReference type="EMBL" id="JBHTGP010000001">
    <property type="protein sequence ID" value="MFD0683158.1"/>
    <property type="molecule type" value="Genomic_DNA"/>
</dbReference>
<keyword evidence="5" id="KW-1185">Reference proteome</keyword>
<accession>A0ABW2XCA1</accession>
<feature type="domain" description="MucB/RseB C-terminal" evidence="3">
    <location>
        <begin position="262"/>
        <end position="340"/>
    </location>
</feature>
<dbReference type="RefSeq" id="WP_131764107.1">
    <property type="nucleotide sequence ID" value="NZ_CAACUY010000507.1"/>
</dbReference>
<reference evidence="5" key="1">
    <citation type="journal article" date="2019" name="Int. J. Syst. Evol. Microbiol.">
        <title>The Global Catalogue of Microorganisms (GCM) 10K type strain sequencing project: providing services to taxonomists for standard genome sequencing and annotation.</title>
        <authorList>
            <consortium name="The Broad Institute Genomics Platform"/>
            <consortium name="The Broad Institute Genome Sequencing Center for Infectious Disease"/>
            <person name="Wu L."/>
            <person name="Ma J."/>
        </authorList>
    </citation>
    <scope>NUCLEOTIDE SEQUENCE [LARGE SCALE GENOMIC DNA]</scope>
    <source>
        <strain evidence="5">JCM 9371</strain>
    </source>
</reference>
<gene>
    <name evidence="4" type="ORF">ACFQZM_01505</name>
</gene>